<dbReference type="PROSITE" id="PS50893">
    <property type="entry name" value="ABC_TRANSPORTER_2"/>
    <property type="match status" value="1"/>
</dbReference>
<dbReference type="EMBL" id="BMYX01000020">
    <property type="protein sequence ID" value="GGY24567.1"/>
    <property type="molecule type" value="Genomic_DNA"/>
</dbReference>
<keyword evidence="3" id="KW-0547">Nucleotide-binding</keyword>
<keyword evidence="4" id="KW-0067">ATP-binding</keyword>
<dbReference type="InterPro" id="IPR003439">
    <property type="entry name" value="ABC_transporter-like_ATP-bd"/>
</dbReference>
<dbReference type="Gene3D" id="3.40.50.300">
    <property type="entry name" value="P-loop containing nucleotide triphosphate hydrolases"/>
    <property type="match status" value="1"/>
</dbReference>
<name>A0A918P651_9NEIS</name>
<dbReference type="InterPro" id="IPR027417">
    <property type="entry name" value="P-loop_NTPase"/>
</dbReference>
<dbReference type="SUPFAM" id="SSF52540">
    <property type="entry name" value="P-loop containing nucleoside triphosphate hydrolases"/>
    <property type="match status" value="1"/>
</dbReference>
<evidence type="ECO:0000256" key="2">
    <source>
        <dbReference type="ARBA" id="ARBA00022475"/>
    </source>
</evidence>
<sequence length="335" mass="38030">MILADGVGKSYLVHRRGEALGSAIAALWRRRYEEVAALREVSFRIEEGERVGVLGPNGAGKTTLMKLLSGLLHPSAGHLRVEGHDPSRREDAFLKRIGLVMGNKGQLIWDLPPVDTFDMIRVLFRVPRAEYRRSLAELAELLQLGDIMTKPTRQLSLGERMRCEVAASLIHQPRVLFLDEPTIGLDVSMQAALRDFVAEYNRRREATVLLTSHYMEDVRVICPRVIIVDQGSILYDGELRRFVAHQRPEQILTFSLNEKARQTELSRFGTLMQGDEERTKLIVPRDQVPEVVRLLLDQRLALDLTIEDPPLEELLRQMFGRTPAPAVRQDEEATT</sequence>
<evidence type="ECO:0000313" key="7">
    <source>
        <dbReference type="Proteomes" id="UP000645257"/>
    </source>
</evidence>
<dbReference type="Proteomes" id="UP000645257">
    <property type="component" value="Unassembled WGS sequence"/>
</dbReference>
<proteinExistence type="predicted"/>
<dbReference type="PANTHER" id="PTHR42711">
    <property type="entry name" value="ABC TRANSPORTER ATP-BINDING PROTEIN"/>
    <property type="match status" value="1"/>
</dbReference>
<feature type="domain" description="ABC transporter" evidence="5">
    <location>
        <begin position="22"/>
        <end position="255"/>
    </location>
</feature>
<gene>
    <name evidence="6" type="ORF">GCM10011289_30230</name>
</gene>
<keyword evidence="2" id="KW-1003">Cell membrane</keyword>
<dbReference type="PANTHER" id="PTHR42711:SF4">
    <property type="entry name" value="ABC TRANSPORTER RELATED"/>
    <property type="match status" value="1"/>
</dbReference>
<reference evidence="6" key="2">
    <citation type="submission" date="2020-09" db="EMBL/GenBank/DDBJ databases">
        <authorList>
            <person name="Sun Q."/>
            <person name="Kim S."/>
        </authorList>
    </citation>
    <scope>NUCLEOTIDE SEQUENCE</scope>
    <source>
        <strain evidence="6">KCTC 32182</strain>
    </source>
</reference>
<dbReference type="InterPro" id="IPR003593">
    <property type="entry name" value="AAA+_ATPase"/>
</dbReference>
<evidence type="ECO:0000256" key="4">
    <source>
        <dbReference type="ARBA" id="ARBA00022840"/>
    </source>
</evidence>
<evidence type="ECO:0000259" key="5">
    <source>
        <dbReference type="PROSITE" id="PS50893"/>
    </source>
</evidence>
<reference evidence="6" key="1">
    <citation type="journal article" date="2014" name="Int. J. Syst. Evol. Microbiol.">
        <title>Complete genome sequence of Corynebacterium casei LMG S-19264T (=DSM 44701T), isolated from a smear-ripened cheese.</title>
        <authorList>
            <consortium name="US DOE Joint Genome Institute (JGI-PGF)"/>
            <person name="Walter F."/>
            <person name="Albersmeier A."/>
            <person name="Kalinowski J."/>
            <person name="Ruckert C."/>
        </authorList>
    </citation>
    <scope>NUCLEOTIDE SEQUENCE</scope>
    <source>
        <strain evidence="6">KCTC 32182</strain>
    </source>
</reference>
<organism evidence="6 7">
    <name type="scientific">Paludibacterium paludis</name>
    <dbReference type="NCBI Taxonomy" id="1225769"/>
    <lineage>
        <taxon>Bacteria</taxon>
        <taxon>Pseudomonadati</taxon>
        <taxon>Pseudomonadota</taxon>
        <taxon>Betaproteobacteria</taxon>
        <taxon>Neisseriales</taxon>
        <taxon>Chromobacteriaceae</taxon>
        <taxon>Paludibacterium</taxon>
    </lineage>
</organism>
<keyword evidence="2" id="KW-0472">Membrane</keyword>
<dbReference type="AlphaFoldDB" id="A0A918P651"/>
<dbReference type="Pfam" id="PF00005">
    <property type="entry name" value="ABC_tran"/>
    <property type="match status" value="1"/>
</dbReference>
<keyword evidence="7" id="KW-1185">Reference proteome</keyword>
<accession>A0A918P651</accession>
<evidence type="ECO:0000256" key="3">
    <source>
        <dbReference type="ARBA" id="ARBA00022741"/>
    </source>
</evidence>
<dbReference type="GO" id="GO:0016887">
    <property type="term" value="F:ATP hydrolysis activity"/>
    <property type="evidence" value="ECO:0007669"/>
    <property type="project" value="InterPro"/>
</dbReference>
<keyword evidence="1" id="KW-0813">Transport</keyword>
<dbReference type="GO" id="GO:0005524">
    <property type="term" value="F:ATP binding"/>
    <property type="evidence" value="ECO:0007669"/>
    <property type="project" value="UniProtKB-KW"/>
</dbReference>
<evidence type="ECO:0000313" key="6">
    <source>
        <dbReference type="EMBL" id="GGY24567.1"/>
    </source>
</evidence>
<dbReference type="SMART" id="SM00382">
    <property type="entry name" value="AAA"/>
    <property type="match status" value="1"/>
</dbReference>
<dbReference type="InterPro" id="IPR050763">
    <property type="entry name" value="ABC_transporter_ATP-binding"/>
</dbReference>
<dbReference type="RefSeq" id="WP_189535847.1">
    <property type="nucleotide sequence ID" value="NZ_BMYX01000020.1"/>
</dbReference>
<protein>
    <submittedName>
        <fullName evidence="6">ABC transporter</fullName>
    </submittedName>
</protein>
<evidence type="ECO:0000256" key="1">
    <source>
        <dbReference type="ARBA" id="ARBA00022448"/>
    </source>
</evidence>
<comment type="caution">
    <text evidence="6">The sequence shown here is derived from an EMBL/GenBank/DDBJ whole genome shotgun (WGS) entry which is preliminary data.</text>
</comment>